<evidence type="ECO:0000313" key="3">
    <source>
        <dbReference type="Proteomes" id="UP000245880"/>
    </source>
</evidence>
<proteinExistence type="predicted"/>
<comment type="caution">
    <text evidence="2">The sequence shown here is derived from an EMBL/GenBank/DDBJ whole genome shotgun (WGS) entry which is preliminary data.</text>
</comment>
<dbReference type="AlphaFoldDB" id="A0A316A3B8"/>
<evidence type="ECO:0000256" key="1">
    <source>
        <dbReference type="SAM" id="MobiDB-lite"/>
    </source>
</evidence>
<organism evidence="2 3">
    <name type="scientific">Dyadobacter jejuensis</name>
    <dbReference type="NCBI Taxonomy" id="1082580"/>
    <lineage>
        <taxon>Bacteria</taxon>
        <taxon>Pseudomonadati</taxon>
        <taxon>Bacteroidota</taxon>
        <taxon>Cytophagia</taxon>
        <taxon>Cytophagales</taxon>
        <taxon>Spirosomataceae</taxon>
        <taxon>Dyadobacter</taxon>
    </lineage>
</organism>
<accession>A0A316A3B8</accession>
<evidence type="ECO:0000313" key="2">
    <source>
        <dbReference type="EMBL" id="PWJ51224.1"/>
    </source>
</evidence>
<gene>
    <name evidence="2" type="ORF">CLV98_1381</name>
</gene>
<keyword evidence="3" id="KW-1185">Reference proteome</keyword>
<protein>
    <submittedName>
        <fullName evidence="2">Deoxyribonuclease NucA/NucB</fullName>
    </submittedName>
</protein>
<dbReference type="EMBL" id="QGDT01000038">
    <property type="protein sequence ID" value="PWJ51224.1"/>
    <property type="molecule type" value="Genomic_DNA"/>
</dbReference>
<dbReference type="Proteomes" id="UP000245880">
    <property type="component" value="Unassembled WGS sequence"/>
</dbReference>
<name>A0A316A3B8_9BACT</name>
<sequence length="207" mass="21703">MLLTEAKSQWEAVKRNATTFANNAEQALGKALSYTDVNDAAVVTTMLTRGGNAVNLDGTNATTTDKVLATGGALVPLVGGSTLKKLGENISEIPAVKQIIDIFIDGNKHPESAKHLSEAIQNGASNEGVIDRAGASARRRENLSGTNTQRGMDRDEAPPAVINTGSASSVRHIPSSDNRGAGASIGQQIRQLPDGTRVRILPKIENP</sequence>
<reference evidence="2 3" key="1">
    <citation type="submission" date="2018-03" db="EMBL/GenBank/DDBJ databases">
        <title>Genomic Encyclopedia of Archaeal and Bacterial Type Strains, Phase II (KMG-II): from individual species to whole genera.</title>
        <authorList>
            <person name="Goeker M."/>
        </authorList>
    </citation>
    <scope>NUCLEOTIDE SEQUENCE [LARGE SCALE GENOMIC DNA]</scope>
    <source>
        <strain evidence="2 3">DSM 100346</strain>
    </source>
</reference>
<feature type="region of interest" description="Disordered" evidence="1">
    <location>
        <begin position="134"/>
        <end position="194"/>
    </location>
</feature>